<evidence type="ECO:0000313" key="3">
    <source>
        <dbReference type="EMBL" id="CAH1180482.1"/>
    </source>
</evidence>
<feature type="compositionally biased region" description="Basic and acidic residues" evidence="2">
    <location>
        <begin position="2046"/>
        <end position="2057"/>
    </location>
</feature>
<proteinExistence type="predicted"/>
<feature type="region of interest" description="Disordered" evidence="2">
    <location>
        <begin position="2139"/>
        <end position="2388"/>
    </location>
</feature>
<feature type="compositionally biased region" description="Polar residues" evidence="2">
    <location>
        <begin position="2469"/>
        <end position="2484"/>
    </location>
</feature>
<feature type="compositionally biased region" description="Basic and acidic residues" evidence="2">
    <location>
        <begin position="2332"/>
        <end position="2368"/>
    </location>
</feature>
<feature type="compositionally biased region" description="Polar residues" evidence="2">
    <location>
        <begin position="2087"/>
        <end position="2098"/>
    </location>
</feature>
<feature type="compositionally biased region" description="Polar residues" evidence="2">
    <location>
        <begin position="2010"/>
        <end position="2027"/>
    </location>
</feature>
<feature type="region of interest" description="Disordered" evidence="2">
    <location>
        <begin position="2982"/>
        <end position="3146"/>
    </location>
</feature>
<feature type="compositionally biased region" description="Basic and acidic residues" evidence="2">
    <location>
        <begin position="3101"/>
        <end position="3130"/>
    </location>
</feature>
<feature type="compositionally biased region" description="Basic and acidic residues" evidence="2">
    <location>
        <begin position="1061"/>
        <end position="1082"/>
    </location>
</feature>
<feature type="compositionally biased region" description="Basic residues" evidence="2">
    <location>
        <begin position="2583"/>
        <end position="2593"/>
    </location>
</feature>
<feature type="compositionally biased region" description="Polar residues" evidence="2">
    <location>
        <begin position="2620"/>
        <end position="2658"/>
    </location>
</feature>
<feature type="compositionally biased region" description="Basic and acidic residues" evidence="2">
    <location>
        <begin position="2903"/>
        <end position="2923"/>
    </location>
</feature>
<feature type="compositionally biased region" description="Basic and acidic residues" evidence="2">
    <location>
        <begin position="2594"/>
        <end position="2619"/>
    </location>
</feature>
<feature type="compositionally biased region" description="Basic and acidic residues" evidence="2">
    <location>
        <begin position="2707"/>
        <end position="2716"/>
    </location>
</feature>
<feature type="compositionally biased region" description="Basic and acidic residues" evidence="2">
    <location>
        <begin position="2428"/>
        <end position="2466"/>
    </location>
</feature>
<feature type="region of interest" description="Disordered" evidence="2">
    <location>
        <begin position="2681"/>
        <end position="2940"/>
    </location>
</feature>
<feature type="compositionally biased region" description="Basic and acidic residues" evidence="2">
    <location>
        <begin position="1981"/>
        <end position="2009"/>
    </location>
</feature>
<feature type="compositionally biased region" description="Polar residues" evidence="2">
    <location>
        <begin position="2272"/>
        <end position="2281"/>
    </location>
</feature>
<accession>A0A9P0DR52</accession>
<feature type="compositionally biased region" description="Basic and acidic residues" evidence="2">
    <location>
        <begin position="2681"/>
        <end position="2700"/>
    </location>
</feature>
<keyword evidence="4" id="KW-1185">Reference proteome</keyword>
<feature type="compositionally biased region" description="Basic and acidic residues" evidence="2">
    <location>
        <begin position="2139"/>
        <end position="2173"/>
    </location>
</feature>
<sequence length="3302" mass="372396">MPGPQNQSVLMTNGNYCIDLTDDDKDADNMTQKLDDIQLKKENDRLRCQVEEYKKREEASKMEQMKEKADLVNAMEQCKKEIEAAKLKEINSQVRIQELQISSNKKGLWCIKQSLKDCPKEGDSYFIRQQNIKIALLENQNAVQRRLLSAEQIKHHLLQKQMENNEICKSADEDVGKQLAELQMRKAREKEVVETLEKTKEYVVDLHNQIDLHKKQLNEVESRKDELEVQLRNLQEETIDMKQTKLIGIISTFLLIHPFGIGFDSIFEYVQRLDAGVSKEDVEYLLMRCCSLFRFDPGKGWTLNTFSSGNHPTKGTPHTPQQKSELIQNSEITAEDETPKFDTGKRKATTDLGDLPKAHSLCAKKTRWKELQRLKYIMDNVKKKRWSLGFERRIQDFRSPNASSTKRKRKIMRISKTENWKLSIPPIDPRRLKWLRENVPVPEKFAEEFILEKQGSALEFPNDDNFRKEPGNSRRKLDWELPVHVHALENDFKTDVVDSSAKNSGKNYTHSPASNKVVTPESVPLEYTTENLKKMFKSDKDTPIVETSILNSTNCAPDKKCGSSNYKIKEESLNHTPNATAKRMEDEVSAAQGSDSEKLESCQDYSDISDDDLNVSVRDSTSCSLDISGEDSVDVKMSMNHQKPKPYSHFSTAEQKIADIAVPELLAKTAKSYVNIAKSKEEYSTVPFIPINELKRLKYIYDNFKDAASWSPEFMRRIQELRSSNVPLNSPQCKLLKISETMSWLVTIPKISPKKLRWLKRTVPIPFKYPEEFILEKQGLSSIPNSDTPTDLLLVGKIQLQKEDIPETIESDIHEVASVKEDENIFPVEILKSESVKKTQEDSMNISKSLEEANKNKQVPNNSHSGFSSLEEEYRFARILTRFNKSHIWSPELKKRLQEFIAPDADNKNLFRLKMNSSIGTIVEVSYYPLTAEEIKALDGVNIPDKFPEEYRMEKDSARKVDSPERWLFTPEGRQRLSKMKISNNWKQWSPELRKALETLRPTNCLKGYRSHLYGPDGTFKRIDLPPVTHEELGKISKVVIPEKLLEEYINEISGEPDLISNKDRSFDKTEEKESSDLVDEKSTSSTHKVCLHLKIDHKSVMNDIDNTIDEVQKFLSKSKEIAENKKISDESIPKNLSKDLPQSSAIGATKKRKAIDTEDESRMSIKRRADNQTRKLRVNEDTEMPHVETPKLTMDDKMMCTEKNCTPDTGEIIDAGFTIPLHIQSVTDNSSRVKSKSPRSEILVDNADDVDKPSLTTDIEKSCEDMNSRKNCTESNGGGNFTIIHDDTQSVTGQSNMVSSRRQSEHCSGKSVDIHERITLEVEKPNLNKDIIERICELPSRENNNTQTEKEVIVESSTIISGDIQENTEQPGIQTDLKLTMNRILDSLGPEIIKNLEAIPTIIGPIKTSASKISSRRRSEHCVRKSVDDKEWIAPEVEKPNLIKDMELPSKENNNTQTEKEVIVEGSTKIPDDIQGNTEQPGIQNDLKLTLNRKVDSLGQEIIQNSEAIPTIAGPMKTSGSKISSRRSEHYVTKSVENEERITAQVEKPNLIKYMERACELPSKENNNTQTEKEVIVEGSTKIPGDIQSNTEQPGIQNDLKLTMNRKVDSLGQEISQDLEAIPTISGPIETSASKILSRSKSEHHARKSVDSKKKKTPEVEKPNLTEDKERSCDLPSKENNNPQVEKEVNVEASTMISGDIQENTEQPGIQPDLKLTMNREDSLGQEIIGNSEAIPTFVGPIKNAASEISRRKSEHHVRKSLDKKEKITSEVEKPNLTNASCELPSKDNNNTQIEKEVIVKGSTNIPDIQGNTEQPGIQTDLKLTMNREDSLGQEIIGNSEAIPTIVRPIENRASKISRRRSEYHVGKSLDKKETITSEVEKPNLTNASCELPCKDNNNTQIEKEVIVKGSTNIPDIQGNTEQPGIQTDLKLIMNKTRDSVSKEVIENSEAFPTIIEPINISASKISKRKSDHHAKKSVKNKERKTSQERSRTQFDKDVNNEDSKSTDDIQSGTEQADNQNHSSNIIVPMKPASSKISSKSKSRKSVEDKDRKTSEDEIPNLTSTQIDKEPIFKDSTINPDDKQAESVQPGDQNALRSNKHEEREAWDQNISKNVTESSTVLGQMKLASSKRRISDHLARKSIEDRKTPEYEKLNLTKDAKSCGPKNKEENSTRTGNEAEDSSRNPDLQGDTALRLNTNREREALGQDIFKNRTKSSTIEGQMKPASNKKRKTDHSARRSLDSKDRKTPEDEKSNKDETTSESANKRRNSLLISEQNIVAVSTIPVELQSDSDKSNNSKNHGPNLNEKKVNQNNIENVPMKVSSKRKSDHTRKSVENKDGKAAEDKKPKSIKDNKKSCEPTNKEKSRTQIGEEIVSGSTVPVDIPGLNKKILSSGQEIIENVTGSPKTSVPIIPAASKISRRKSEHARKSVENKNRKTPDVDKSNLAKDNKKNYENKERTSKPINEETVVTGSTISSNIQGPTKHSDGQNDPKLNINSKTESLGQKNIKSSITVPMKSAASEISKRKSDYVRKSLENKDRESTDVKKIKSLKDNHKLLDRNISKNESFGQDLIKNIKECAAARRKSHHHDRKSSKNKERKSSSNEKPNVTEDNKESHKSTNTPTLKDNNVASSDRNSVNIQGDTENTVSLNNPESNKNTKIEFLGQKCIETSMELLMKPETIKISKRKSDHDDKKSVRSKDRKKYKVENPAKDNKAIAGSTIINTEQTDIQKDPSLNLKKSKDSLVIGNETKKSTVQFPKTMESKNGQEAQQGPGKSEETVKKSKNKHSSDKVNERPSKILKKVESKSRSSEHNKKNPVVGKDMPNIGIQDAEKSKEIDNEAEHRSTKRKSDNEAGTSEEKKDTKKPNIERSDRNELKNKENICTASTEEIITAGSKTPVQKHGDTDYLSKQRDQITPKEPEINPNREAPSESEKNIIESDVIPVEIKIEPADIEDAKNNHDEGINKITITVEDIMNNSLHIKNEPDDNSKAIKSASVTDQNKSGNVEKTSTVSKEKTTTKVPCSELGIQQEVNKSTTTSNGIHTPLQQDSNKRKSSDKSSKTERDNQSGKNEKKSEKCPSEVTKPAAVLINNEQSVTKDLPRGSNKEPEKSKGHQTDEGENEPERHPDNPAAEAMSYEHSVANELPKDIKDFEMLPKDVQDLLVEFEHSSHLQSENVTQNPRISKQTHKTSGKPEENGEAIVKQEPTDSGEPTQAVPCVVKQEPSPLGVKEEPPELEEPVEPAPIQSSKTLLELSENTQVIRNELDDLLGGSSTKEICDTYWSSRDLQRLSGDFILEDYH</sequence>
<feature type="compositionally biased region" description="Basic residues" evidence="2">
    <location>
        <begin position="1967"/>
        <end position="1980"/>
    </location>
</feature>
<evidence type="ECO:0000313" key="4">
    <source>
        <dbReference type="Proteomes" id="UP001153737"/>
    </source>
</evidence>
<feature type="compositionally biased region" description="Basic and acidic residues" evidence="2">
    <location>
        <begin position="2930"/>
        <end position="2939"/>
    </location>
</feature>
<feature type="compositionally biased region" description="Polar residues" evidence="2">
    <location>
        <begin position="2883"/>
        <end position="2900"/>
    </location>
</feature>
<feature type="compositionally biased region" description="Basic and acidic residues" evidence="2">
    <location>
        <begin position="2832"/>
        <end position="2882"/>
    </location>
</feature>
<feature type="region of interest" description="Disordered" evidence="2">
    <location>
        <begin position="1636"/>
        <end position="1685"/>
    </location>
</feature>
<feature type="compositionally biased region" description="Basic and acidic residues" evidence="2">
    <location>
        <begin position="2983"/>
        <end position="2992"/>
    </location>
</feature>
<protein>
    <submittedName>
        <fullName evidence="3">Uncharacterized protein</fullName>
    </submittedName>
</protein>
<feature type="compositionally biased region" description="Polar residues" evidence="2">
    <location>
        <begin position="3032"/>
        <end position="3050"/>
    </location>
</feature>
<feature type="coiled-coil region" evidence="1">
    <location>
        <begin position="179"/>
        <end position="244"/>
    </location>
</feature>
<feature type="compositionally biased region" description="Polar residues" evidence="2">
    <location>
        <begin position="3173"/>
        <end position="3186"/>
    </location>
</feature>
<dbReference type="Proteomes" id="UP001153737">
    <property type="component" value="Chromosome 8"/>
</dbReference>
<evidence type="ECO:0000256" key="2">
    <source>
        <dbReference type="SAM" id="MobiDB-lite"/>
    </source>
</evidence>
<feature type="region of interest" description="Disordered" evidence="2">
    <location>
        <begin position="1060"/>
        <end position="1082"/>
    </location>
</feature>
<feature type="compositionally biased region" description="Polar residues" evidence="2">
    <location>
        <begin position="2496"/>
        <end position="2514"/>
    </location>
</feature>
<feature type="region of interest" description="Disordered" evidence="2">
    <location>
        <begin position="3172"/>
        <end position="3253"/>
    </location>
</feature>
<name>A0A9P0DR52_PHACE</name>
<feature type="region of interest" description="Disordered" evidence="2">
    <location>
        <begin position="1514"/>
        <end position="1535"/>
    </location>
</feature>
<reference evidence="3" key="2">
    <citation type="submission" date="2022-10" db="EMBL/GenBank/DDBJ databases">
        <authorList>
            <consortium name="ENA_rothamsted_submissions"/>
            <consortium name="culmorum"/>
            <person name="King R."/>
        </authorList>
    </citation>
    <scope>NUCLEOTIDE SEQUENCE</scope>
</reference>
<feature type="compositionally biased region" description="Basic and acidic residues" evidence="2">
    <location>
        <begin position="2777"/>
        <end position="2816"/>
    </location>
</feature>
<feature type="region of interest" description="Disordered" evidence="2">
    <location>
        <begin position="2401"/>
        <end position="2658"/>
    </location>
</feature>
<keyword evidence="1" id="KW-0175">Coiled coil</keyword>
<feature type="compositionally biased region" description="Polar residues" evidence="2">
    <location>
        <begin position="500"/>
        <end position="517"/>
    </location>
</feature>
<feature type="compositionally biased region" description="Basic and acidic residues" evidence="2">
    <location>
        <begin position="2524"/>
        <end position="2564"/>
    </location>
</feature>
<feature type="region of interest" description="Disordered" evidence="2">
    <location>
        <begin position="498"/>
        <end position="519"/>
    </location>
</feature>
<organism evidence="3 4">
    <name type="scientific">Phaedon cochleariae</name>
    <name type="common">Mustard beetle</name>
    <dbReference type="NCBI Taxonomy" id="80249"/>
    <lineage>
        <taxon>Eukaryota</taxon>
        <taxon>Metazoa</taxon>
        <taxon>Ecdysozoa</taxon>
        <taxon>Arthropoda</taxon>
        <taxon>Hexapoda</taxon>
        <taxon>Insecta</taxon>
        <taxon>Pterygota</taxon>
        <taxon>Neoptera</taxon>
        <taxon>Endopterygota</taxon>
        <taxon>Coleoptera</taxon>
        <taxon>Polyphaga</taxon>
        <taxon>Cucujiformia</taxon>
        <taxon>Chrysomeloidea</taxon>
        <taxon>Chrysomelidae</taxon>
        <taxon>Chrysomelinae</taxon>
        <taxon>Chrysomelini</taxon>
        <taxon>Phaedon</taxon>
    </lineage>
</organism>
<feature type="compositionally biased region" description="Basic and acidic residues" evidence="2">
    <location>
        <begin position="3052"/>
        <end position="3081"/>
    </location>
</feature>
<feature type="compositionally biased region" description="Polar residues" evidence="2">
    <location>
        <begin position="2997"/>
        <end position="3006"/>
    </location>
</feature>
<dbReference type="EMBL" id="OU896714">
    <property type="protein sequence ID" value="CAH1180482.1"/>
    <property type="molecule type" value="Genomic_DNA"/>
</dbReference>
<feature type="region of interest" description="Disordered" evidence="2">
    <location>
        <begin position="1966"/>
        <end position="2116"/>
    </location>
</feature>
<feature type="coiled-coil region" evidence="1">
    <location>
        <begin position="36"/>
        <end position="88"/>
    </location>
</feature>
<feature type="compositionally biased region" description="Polar residues" evidence="2">
    <location>
        <begin position="2755"/>
        <end position="2772"/>
    </location>
</feature>
<feature type="compositionally biased region" description="Basic and acidic residues" evidence="2">
    <location>
        <begin position="2235"/>
        <end position="2260"/>
    </location>
</feature>
<gene>
    <name evidence="3" type="ORF">PHAECO_LOCUS11781</name>
</gene>
<evidence type="ECO:0000256" key="1">
    <source>
        <dbReference type="SAM" id="Coils"/>
    </source>
</evidence>
<dbReference type="OrthoDB" id="6679211at2759"/>
<feature type="compositionally biased region" description="Basic and acidic residues" evidence="2">
    <location>
        <begin position="1641"/>
        <end position="1678"/>
    </location>
</feature>
<reference evidence="3" key="1">
    <citation type="submission" date="2022-01" db="EMBL/GenBank/DDBJ databases">
        <authorList>
            <person name="King R."/>
        </authorList>
    </citation>
    <scope>NUCLEOTIDE SEQUENCE</scope>
</reference>